<keyword evidence="10 11" id="KW-0275">Fatty acid biosynthesis</keyword>
<proteinExistence type="inferred from homology"/>
<evidence type="ECO:0000256" key="10">
    <source>
        <dbReference type="ARBA" id="ARBA00023160"/>
    </source>
</evidence>
<comment type="domain">
    <text evidence="11">The histidine box domains are involved in binding the catalytic metal ions.</text>
</comment>
<dbReference type="Proteomes" id="UP000242457">
    <property type="component" value="Unassembled WGS sequence"/>
</dbReference>
<evidence type="ECO:0000256" key="1">
    <source>
        <dbReference type="ARBA" id="ARBA00004141"/>
    </source>
</evidence>
<dbReference type="PRINTS" id="PR00075">
    <property type="entry name" value="FACDDSATRASE"/>
</dbReference>
<name>A0A2A3EBN2_APICC</name>
<dbReference type="GO" id="GO:0005506">
    <property type="term" value="F:iron ion binding"/>
    <property type="evidence" value="ECO:0007669"/>
    <property type="project" value="TreeGrafter"/>
</dbReference>
<reference evidence="13 14" key="1">
    <citation type="submission" date="2014-07" db="EMBL/GenBank/DDBJ databases">
        <title>Genomic and transcriptomic analysis on Apis cerana provide comprehensive insights into honey bee biology.</title>
        <authorList>
            <person name="Diao Q."/>
            <person name="Sun L."/>
            <person name="Zheng H."/>
            <person name="Zheng H."/>
            <person name="Xu S."/>
            <person name="Wang S."/>
            <person name="Zeng Z."/>
            <person name="Hu F."/>
            <person name="Su S."/>
            <person name="Wu J."/>
        </authorList>
    </citation>
    <scope>NUCLEOTIDE SEQUENCE [LARGE SCALE GENOMIC DNA]</scope>
    <source>
        <tissue evidence="13">Pupae without intestine</tissue>
    </source>
</reference>
<evidence type="ECO:0000256" key="4">
    <source>
        <dbReference type="ARBA" id="ARBA00022692"/>
    </source>
</evidence>
<dbReference type="GO" id="GO:0004768">
    <property type="term" value="F:stearoyl-CoA 9-desaturase activity"/>
    <property type="evidence" value="ECO:0007669"/>
    <property type="project" value="TreeGrafter"/>
</dbReference>
<comment type="similarity">
    <text evidence="2 11">Belongs to the fatty acid desaturase type 1 family.</text>
</comment>
<accession>A0A2A3EBN2</accession>
<dbReference type="OrthoDB" id="10260134at2759"/>
<evidence type="ECO:0000256" key="11">
    <source>
        <dbReference type="RuleBase" id="RU000581"/>
    </source>
</evidence>
<dbReference type="PANTHER" id="PTHR11351">
    <property type="entry name" value="ACYL-COA DESATURASE"/>
    <property type="match status" value="1"/>
</dbReference>
<evidence type="ECO:0000256" key="6">
    <source>
        <dbReference type="ARBA" id="ARBA00022989"/>
    </source>
</evidence>
<evidence type="ECO:0000256" key="8">
    <source>
        <dbReference type="ARBA" id="ARBA00023098"/>
    </source>
</evidence>
<dbReference type="GO" id="GO:0005789">
    <property type="term" value="C:endoplasmic reticulum membrane"/>
    <property type="evidence" value="ECO:0007669"/>
    <property type="project" value="TreeGrafter"/>
</dbReference>
<comment type="subcellular location">
    <subcellularLocation>
        <location evidence="1">Membrane</location>
        <topology evidence="1">Multi-pass membrane protein</topology>
    </subcellularLocation>
</comment>
<keyword evidence="9 12" id="KW-0472">Membrane</keyword>
<sequence length="204" mass="24517">MTAGAHRLWAHRTYESESLVKLFLMLAHTSAGVGSIYNWVLYHRIHHKYYGTDKDPYNHKKGFLYSHYISNVLSPNMNFEEMKRRIDLSDIENDIYVYFQKMIPSKTISIFFLKKSFWPKYHYKIPWDWKCGEFGIYDDDWTTFFIKMAHELNLVNSLLTVDTEDIRDMLHEMSIKEITLEDSLEKLKKKSIFNMEKTKLIKKH</sequence>
<dbReference type="AlphaFoldDB" id="A0A2A3EBN2"/>
<organism evidence="13 14">
    <name type="scientific">Apis cerana cerana</name>
    <name type="common">Oriental honeybee</name>
    <dbReference type="NCBI Taxonomy" id="94128"/>
    <lineage>
        <taxon>Eukaryota</taxon>
        <taxon>Metazoa</taxon>
        <taxon>Ecdysozoa</taxon>
        <taxon>Arthropoda</taxon>
        <taxon>Hexapoda</taxon>
        <taxon>Insecta</taxon>
        <taxon>Pterygota</taxon>
        <taxon>Neoptera</taxon>
        <taxon>Endopterygota</taxon>
        <taxon>Hymenoptera</taxon>
        <taxon>Apocrita</taxon>
        <taxon>Aculeata</taxon>
        <taxon>Apoidea</taxon>
        <taxon>Anthophila</taxon>
        <taxon>Apidae</taxon>
        <taxon>Apis</taxon>
    </lineage>
</organism>
<feature type="transmembrane region" description="Helical" evidence="12">
    <location>
        <begin position="20"/>
        <end position="40"/>
    </location>
</feature>
<gene>
    <name evidence="13" type="ORF">APICC_08222</name>
</gene>
<keyword evidence="4 11" id="KW-0812">Transmembrane</keyword>
<evidence type="ECO:0000256" key="9">
    <source>
        <dbReference type="ARBA" id="ARBA00023136"/>
    </source>
</evidence>
<evidence type="ECO:0000313" key="13">
    <source>
        <dbReference type="EMBL" id="PBC29128.1"/>
    </source>
</evidence>
<evidence type="ECO:0000256" key="12">
    <source>
        <dbReference type="SAM" id="Phobius"/>
    </source>
</evidence>
<evidence type="ECO:0000256" key="3">
    <source>
        <dbReference type="ARBA" id="ARBA00022516"/>
    </source>
</evidence>
<keyword evidence="7 11" id="KW-0560">Oxidoreductase</keyword>
<protein>
    <submittedName>
        <fullName evidence="13">Acyl-CoA desaturase</fullName>
    </submittedName>
</protein>
<evidence type="ECO:0000313" key="14">
    <source>
        <dbReference type="Proteomes" id="UP000242457"/>
    </source>
</evidence>
<dbReference type="InterPro" id="IPR015876">
    <property type="entry name" value="Acyl-CoA_DS"/>
</dbReference>
<evidence type="ECO:0000256" key="7">
    <source>
        <dbReference type="ARBA" id="ARBA00023002"/>
    </source>
</evidence>
<comment type="cofactor">
    <cofactor evidence="11">
        <name>Fe(2+)</name>
        <dbReference type="ChEBI" id="CHEBI:29033"/>
    </cofactor>
</comment>
<dbReference type="EMBL" id="KZ288292">
    <property type="protein sequence ID" value="PBC29128.1"/>
    <property type="molecule type" value="Genomic_DNA"/>
</dbReference>
<dbReference type="STRING" id="94128.A0A2A3EBN2"/>
<keyword evidence="14" id="KW-1185">Reference proteome</keyword>
<keyword evidence="5" id="KW-0276">Fatty acid metabolism</keyword>
<keyword evidence="8" id="KW-0443">Lipid metabolism</keyword>
<dbReference type="GO" id="GO:0006636">
    <property type="term" value="P:unsaturated fatty acid biosynthetic process"/>
    <property type="evidence" value="ECO:0007669"/>
    <property type="project" value="TreeGrafter"/>
</dbReference>
<evidence type="ECO:0000256" key="2">
    <source>
        <dbReference type="ARBA" id="ARBA00009295"/>
    </source>
</evidence>
<evidence type="ECO:0000256" key="5">
    <source>
        <dbReference type="ARBA" id="ARBA00022832"/>
    </source>
</evidence>
<keyword evidence="3 11" id="KW-0444">Lipid biosynthesis</keyword>
<keyword evidence="6 12" id="KW-1133">Transmembrane helix</keyword>
<dbReference type="PANTHER" id="PTHR11351:SF26">
    <property type="entry name" value="FATTY ACID DESATURASE DOMAIN-CONTAINING PROTEIN"/>
    <property type="match status" value="1"/>
</dbReference>